<dbReference type="SUPFAM" id="SSF52096">
    <property type="entry name" value="ClpP/crotonase"/>
    <property type="match status" value="1"/>
</dbReference>
<reference evidence="1 2" key="1">
    <citation type="submission" date="2018-06" db="EMBL/GenBank/DDBJ databases">
        <title>Genomic Encyclopedia of Archaeal and Bacterial Type Strains, Phase II (KMG-II): from individual species to whole genera.</title>
        <authorList>
            <person name="Goeker M."/>
        </authorList>
    </citation>
    <scope>NUCLEOTIDE SEQUENCE [LARGE SCALE GENOMIC DNA]</scope>
    <source>
        <strain evidence="1 2">ATCC BAA-1881</strain>
    </source>
</reference>
<evidence type="ECO:0000313" key="2">
    <source>
        <dbReference type="Proteomes" id="UP000248806"/>
    </source>
</evidence>
<gene>
    <name evidence="1" type="ORF">EI42_01949</name>
</gene>
<evidence type="ECO:0000313" key="1">
    <source>
        <dbReference type="EMBL" id="PZW31924.1"/>
    </source>
</evidence>
<protein>
    <submittedName>
        <fullName evidence="1">Uncharacterized protein</fullName>
    </submittedName>
</protein>
<comment type="caution">
    <text evidence="1">The sequence shown here is derived from an EMBL/GenBank/DDBJ whole genome shotgun (WGS) entry which is preliminary data.</text>
</comment>
<dbReference type="AlphaFoldDB" id="A0A326U9W8"/>
<keyword evidence="2" id="KW-1185">Reference proteome</keyword>
<dbReference type="InterPro" id="IPR029045">
    <property type="entry name" value="ClpP/crotonase-like_dom_sf"/>
</dbReference>
<dbReference type="Proteomes" id="UP000248806">
    <property type="component" value="Unassembled WGS sequence"/>
</dbReference>
<dbReference type="EMBL" id="QKUF01000005">
    <property type="protein sequence ID" value="PZW31924.1"/>
    <property type="molecule type" value="Genomic_DNA"/>
</dbReference>
<dbReference type="RefSeq" id="WP_111321283.1">
    <property type="nucleotide sequence ID" value="NZ_BIFX01000001.1"/>
</dbReference>
<proteinExistence type="predicted"/>
<name>A0A326U9W8_THEHA</name>
<organism evidence="1 2">
    <name type="scientific">Thermosporothrix hazakensis</name>
    <dbReference type="NCBI Taxonomy" id="644383"/>
    <lineage>
        <taxon>Bacteria</taxon>
        <taxon>Bacillati</taxon>
        <taxon>Chloroflexota</taxon>
        <taxon>Ktedonobacteria</taxon>
        <taxon>Ktedonobacterales</taxon>
        <taxon>Thermosporotrichaceae</taxon>
        <taxon>Thermosporothrix</taxon>
    </lineage>
</organism>
<sequence length="297" mass="33902">MDMFWHLLARTWSAAAFFHPLIQERGREWEKILTALLPEAEKVAVEPILSAGQREVLTRLLDTLQDPSTGLVSTIEENLSPKRRTEVVYETLPGNVAYVRVKHWFDFAISPGSFAQWDEVVQLVTGAVEAAVHEQASALVLDFRETTGTRAERHSEDRFIYGRLRTELISRLFERPISLPQLARVQRVGYHDPEELGRTVGGYTTEWVIQASSTPVMPGELVFTGPLFVLTGCETSAQLEPVLILLQQTGRAYCLGEQSQPYRAEEYLLSLTNEWKVRLRQHILFYHDHPIRYTPIS</sequence>
<dbReference type="Gene3D" id="3.90.226.10">
    <property type="entry name" value="2-enoyl-CoA Hydratase, Chain A, domain 1"/>
    <property type="match status" value="1"/>
</dbReference>
<accession>A0A326U9W8</accession>